<dbReference type="GO" id="GO:0050334">
    <property type="term" value="F:thiaminase activity"/>
    <property type="evidence" value="ECO:0007669"/>
    <property type="project" value="UniProtKB-EC"/>
</dbReference>
<dbReference type="InterPro" id="IPR004305">
    <property type="entry name" value="Thiaminase-2/PQQC"/>
</dbReference>
<dbReference type="Gene3D" id="1.20.910.10">
    <property type="entry name" value="Heme oxygenase-like"/>
    <property type="match status" value="1"/>
</dbReference>
<dbReference type="EMBL" id="JACHXV010000010">
    <property type="protein sequence ID" value="MBB3174698.1"/>
    <property type="molecule type" value="Genomic_DNA"/>
</dbReference>
<dbReference type="PANTHER" id="PTHR43198">
    <property type="entry name" value="BIFUNCTIONAL TH2 PROTEIN"/>
    <property type="match status" value="1"/>
</dbReference>
<evidence type="ECO:0000313" key="4">
    <source>
        <dbReference type="EMBL" id="NVN30449.1"/>
    </source>
</evidence>
<comment type="function">
    <text evidence="1">Catalyzes an amino-pyrimidine hydrolysis reaction at the C5' of the pyrimidine moiety of thiamine compounds, a reaction that is part of a thiamine salvage pathway.</text>
</comment>
<dbReference type="AlphaFoldDB" id="A0A839UWL2"/>
<dbReference type="Proteomes" id="UP000565205">
    <property type="component" value="Unassembled WGS sequence"/>
</dbReference>
<dbReference type="SUPFAM" id="SSF48613">
    <property type="entry name" value="Heme oxygenase-like"/>
    <property type="match status" value="1"/>
</dbReference>
<comment type="similarity">
    <text evidence="1">Belongs to the TenA family.</text>
</comment>
<dbReference type="EC" id="3.5.99.2" evidence="1"/>
<reference evidence="4 6" key="1">
    <citation type="submission" date="2020-06" db="EMBL/GenBank/DDBJ databases">
        <title>Description of novel acetic acid bacteria.</title>
        <authorList>
            <person name="Sombolestani A."/>
        </authorList>
    </citation>
    <scope>NUCLEOTIDE SEQUENCE [LARGE SCALE GENOMIC DNA]</scope>
    <source>
        <strain evidence="4 6">LMG 26838</strain>
    </source>
</reference>
<comment type="catalytic activity">
    <reaction evidence="1">
        <text>4-amino-5-aminomethyl-2-methylpyrimidine + H2O = 4-amino-5-hydroxymethyl-2-methylpyrimidine + NH4(+)</text>
        <dbReference type="Rhea" id="RHEA:31799"/>
        <dbReference type="ChEBI" id="CHEBI:15377"/>
        <dbReference type="ChEBI" id="CHEBI:16892"/>
        <dbReference type="ChEBI" id="CHEBI:28938"/>
        <dbReference type="ChEBI" id="CHEBI:63416"/>
        <dbReference type="EC" id="3.5.99.2"/>
    </reaction>
</comment>
<keyword evidence="1" id="KW-0784">Thiamine biosynthesis</keyword>
<dbReference type="NCBIfam" id="TIGR04306">
    <property type="entry name" value="salvage_TenA"/>
    <property type="match status" value="1"/>
</dbReference>
<dbReference type="CDD" id="cd19367">
    <property type="entry name" value="TenA_C_ScTHI20-like"/>
    <property type="match status" value="1"/>
</dbReference>
<evidence type="ECO:0000259" key="2">
    <source>
        <dbReference type="Pfam" id="PF03070"/>
    </source>
</evidence>
<gene>
    <name evidence="4" type="primary">tenA</name>
    <name evidence="3" type="ORF">FHR90_002544</name>
    <name evidence="4" type="ORF">HUK83_08895</name>
</gene>
<protein>
    <recommendedName>
        <fullName evidence="1">Aminopyrimidine aminohydrolase</fullName>
        <ecNumber evidence="1">3.5.99.2</ecNumber>
    </recommendedName>
</protein>
<sequence length="220" mass="24248">MKPWERGLFGRLRHDASVVWKSYIDAPFVRALGDGSLPREDFRAYLVQDYLYLNHFARAYALAAYKAPDLAGMRRAARSMSTIVDVEAALHVSLCAEWGMTEAEMAATPETLATLAYTRFLIERGLSGDALDLMVAMSACVMGYAEIGDRLRERGAVENHPYASWINTYAGSDYQAIAEEEADALDALGARLGAEARYEILLAEFTTASRLEAAFWTGAA</sequence>
<dbReference type="GO" id="GO:0009228">
    <property type="term" value="P:thiamine biosynthetic process"/>
    <property type="evidence" value="ECO:0007669"/>
    <property type="project" value="UniProtKB-KW"/>
</dbReference>
<dbReference type="InterPro" id="IPR027574">
    <property type="entry name" value="Thiaminase_II"/>
</dbReference>
<dbReference type="PANTHER" id="PTHR43198:SF2">
    <property type="entry name" value="SI:CH1073-67J19.1-RELATED"/>
    <property type="match status" value="1"/>
</dbReference>
<keyword evidence="5" id="KW-1185">Reference proteome</keyword>
<evidence type="ECO:0000256" key="1">
    <source>
        <dbReference type="RuleBase" id="RU363093"/>
    </source>
</evidence>
<dbReference type="Proteomes" id="UP000557688">
    <property type="component" value="Unassembled WGS sequence"/>
</dbReference>
<comment type="pathway">
    <text evidence="1">Cofactor biosynthesis; thiamine diphosphate biosynthesis.</text>
</comment>
<name>A0A839UWL2_9PROT</name>
<feature type="domain" description="Thiaminase-2/PQQC" evidence="2">
    <location>
        <begin position="18"/>
        <end position="219"/>
    </location>
</feature>
<dbReference type="InterPro" id="IPR016084">
    <property type="entry name" value="Haem_Oase-like_multi-hlx"/>
</dbReference>
<dbReference type="UniPathway" id="UPA00060"/>
<dbReference type="RefSeq" id="WP_176623991.1">
    <property type="nucleotide sequence ID" value="NZ_JABXXQ010000154.1"/>
</dbReference>
<dbReference type="GO" id="GO:0009229">
    <property type="term" value="P:thiamine diphosphate biosynthetic process"/>
    <property type="evidence" value="ECO:0007669"/>
    <property type="project" value="UniProtKB-UniPathway"/>
</dbReference>
<dbReference type="InterPro" id="IPR050967">
    <property type="entry name" value="Thiamine_Salvage_TenA"/>
</dbReference>
<reference evidence="3 5" key="2">
    <citation type="submission" date="2020-08" db="EMBL/GenBank/DDBJ databases">
        <title>Genomic Encyclopedia of Type Strains, Phase III (KMG-III): the genomes of soil and plant-associated and newly described type strains.</title>
        <authorList>
            <person name="Whitman W."/>
        </authorList>
    </citation>
    <scope>NUCLEOTIDE SEQUENCE [LARGE SCALE GENOMIC DNA]</scope>
    <source>
        <strain evidence="3 5">CECT 8088</strain>
    </source>
</reference>
<dbReference type="EMBL" id="JABXXQ010000154">
    <property type="protein sequence ID" value="NVN30449.1"/>
    <property type="molecule type" value="Genomic_DNA"/>
</dbReference>
<proteinExistence type="inferred from homology"/>
<dbReference type="Pfam" id="PF03070">
    <property type="entry name" value="TENA_THI-4"/>
    <property type="match status" value="1"/>
</dbReference>
<evidence type="ECO:0000313" key="6">
    <source>
        <dbReference type="Proteomes" id="UP000565205"/>
    </source>
</evidence>
<dbReference type="GO" id="GO:0005829">
    <property type="term" value="C:cytosol"/>
    <property type="evidence" value="ECO:0007669"/>
    <property type="project" value="TreeGrafter"/>
</dbReference>
<keyword evidence="1 3" id="KW-0378">Hydrolase</keyword>
<organism evidence="3 5">
    <name type="scientific">Endobacter medicaginis</name>
    <dbReference type="NCBI Taxonomy" id="1181271"/>
    <lineage>
        <taxon>Bacteria</taxon>
        <taxon>Pseudomonadati</taxon>
        <taxon>Pseudomonadota</taxon>
        <taxon>Alphaproteobacteria</taxon>
        <taxon>Acetobacterales</taxon>
        <taxon>Acetobacteraceae</taxon>
        <taxon>Endobacter</taxon>
    </lineage>
</organism>
<comment type="caution">
    <text evidence="3">The sequence shown here is derived from an EMBL/GenBank/DDBJ whole genome shotgun (WGS) entry which is preliminary data.</text>
</comment>
<accession>A0A839UWL2</accession>
<evidence type="ECO:0000313" key="3">
    <source>
        <dbReference type="EMBL" id="MBB3174698.1"/>
    </source>
</evidence>
<evidence type="ECO:0000313" key="5">
    <source>
        <dbReference type="Proteomes" id="UP000557688"/>
    </source>
</evidence>
<comment type="catalytic activity">
    <reaction evidence="1">
        <text>thiamine + H2O = 5-(2-hydroxyethyl)-4-methylthiazole + 4-amino-5-hydroxymethyl-2-methylpyrimidine + H(+)</text>
        <dbReference type="Rhea" id="RHEA:17509"/>
        <dbReference type="ChEBI" id="CHEBI:15377"/>
        <dbReference type="ChEBI" id="CHEBI:15378"/>
        <dbReference type="ChEBI" id="CHEBI:16892"/>
        <dbReference type="ChEBI" id="CHEBI:17957"/>
        <dbReference type="ChEBI" id="CHEBI:18385"/>
        <dbReference type="EC" id="3.5.99.2"/>
    </reaction>
</comment>